<feature type="transmembrane region" description="Helical" evidence="1">
    <location>
        <begin position="6"/>
        <end position="22"/>
    </location>
</feature>
<gene>
    <name evidence="2" type="ORF">UFOPK2648_00926</name>
</gene>
<reference evidence="2" key="1">
    <citation type="submission" date="2020-05" db="EMBL/GenBank/DDBJ databases">
        <authorList>
            <person name="Chiriac C."/>
            <person name="Salcher M."/>
            <person name="Ghai R."/>
            <person name="Kavagutti S V."/>
        </authorList>
    </citation>
    <scope>NUCLEOTIDE SEQUENCE</scope>
</reference>
<organism evidence="2">
    <name type="scientific">freshwater metagenome</name>
    <dbReference type="NCBI Taxonomy" id="449393"/>
    <lineage>
        <taxon>unclassified sequences</taxon>
        <taxon>metagenomes</taxon>
        <taxon>ecological metagenomes</taxon>
    </lineage>
</organism>
<keyword evidence="1" id="KW-0472">Membrane</keyword>
<keyword evidence="1" id="KW-0812">Transmembrane</keyword>
<feature type="transmembrane region" description="Helical" evidence="1">
    <location>
        <begin position="34"/>
        <end position="56"/>
    </location>
</feature>
<name>A0A6J6QPQ7_9ZZZZ</name>
<accession>A0A6J6QPQ7</accession>
<sequence>MTYTQLALISVAITVVLDLLVFRTRLLTRQLFWVSYSIVIFFQLVTNGILTGFGIVEYDGAAIIGSSTPETNSPQFIGDGRLFFAPIEDLLFGFSLVVLSLIFWVALGRSGIQRNPVSGPPRRSVWKLLGIKQ</sequence>
<proteinExistence type="predicted"/>
<dbReference type="EMBL" id="CAEZYC010000050">
    <property type="protein sequence ID" value="CAB4711593.1"/>
    <property type="molecule type" value="Genomic_DNA"/>
</dbReference>
<feature type="transmembrane region" description="Helical" evidence="1">
    <location>
        <begin position="90"/>
        <end position="107"/>
    </location>
</feature>
<evidence type="ECO:0000256" key="1">
    <source>
        <dbReference type="SAM" id="Phobius"/>
    </source>
</evidence>
<keyword evidence="1" id="KW-1133">Transmembrane helix</keyword>
<protein>
    <submittedName>
        <fullName evidence="2">Unannotated protein</fullName>
    </submittedName>
</protein>
<dbReference type="AlphaFoldDB" id="A0A6J6QPQ7"/>
<evidence type="ECO:0000313" key="2">
    <source>
        <dbReference type="EMBL" id="CAB4711593.1"/>
    </source>
</evidence>